<feature type="compositionally biased region" description="Basic and acidic residues" evidence="1">
    <location>
        <begin position="246"/>
        <end position="263"/>
    </location>
</feature>
<feature type="region of interest" description="Disordered" evidence="1">
    <location>
        <begin position="332"/>
        <end position="429"/>
    </location>
</feature>
<protein>
    <recommendedName>
        <fullName evidence="2">SAP domain-containing protein</fullName>
    </recommendedName>
</protein>
<reference evidence="3 4" key="1">
    <citation type="submission" date="2020-03" db="EMBL/GenBank/DDBJ databases">
        <title>Dissostichus mawsoni Genome sequencing and assembly.</title>
        <authorList>
            <person name="Park H."/>
        </authorList>
    </citation>
    <scope>NUCLEOTIDE SEQUENCE [LARGE SCALE GENOMIC DNA]</scope>
    <source>
        <strain evidence="3">DM0001</strain>
        <tissue evidence="3">Muscle</tissue>
    </source>
</reference>
<dbReference type="InterPro" id="IPR003034">
    <property type="entry name" value="SAP_dom"/>
</dbReference>
<dbReference type="PANTHER" id="PTHR12785:SF6">
    <property type="entry name" value="SPLICING FACTOR 3B SUBUNIT 2"/>
    <property type="match status" value="1"/>
</dbReference>
<dbReference type="EMBL" id="JAAKFY010000023">
    <property type="protein sequence ID" value="KAF3837219.1"/>
    <property type="molecule type" value="Genomic_DNA"/>
</dbReference>
<dbReference type="InterPro" id="IPR052584">
    <property type="entry name" value="U2_snRNP_Complex_Component"/>
</dbReference>
<comment type="caution">
    <text evidence="3">The sequence shown here is derived from an EMBL/GenBank/DDBJ whole genome shotgun (WGS) entry which is preliminary data.</text>
</comment>
<sequence length="585" mass="65703">MVAQLTDSLVDQTNNGEADAGGLGGSGAELVESQRRCGTSEQSILKQPPALEALGLQILVVLTQKLQGLVILSQTFITVPLAPQLGGHTRGDNGLLHPELLRGTVGSAVTLCRMFVENLNMASDGPPGTDQAPSDLGTAIAALNSWTHRELQTKLAEIGAPTMGLREELTDRLKGYMIQMHGIPPMPMPPMPPGMGMLQAMSMMPGGPPPPGIHMGMEPPGMCPPGMSQDDQLKMAQHRAAMVLQQEERAKQQAAMMEHERHQPGGPMRGMDPRGPLPPGVSMMPTQKQRVPPPPGEDNREAWQNEEVSISGPKIPQALEKILQLKEIRQEQLTDPAEEEDDEAGDMDLNNSSAPVMSETEDDDSQISKKDKNRRRRNRKKKSKKKRALEKKEHAEQQEEQKKDGSDKDKDSEKEKEKEPEVEIEYITEEPEIYDPNYIFFKRIFEAFKLTDDVKKEKEKEPEKTEKQETAVLRKKGFEDERKDSDDSDDDMRPDLPKLSKKKMRRMNRLTVAELKQLVARPDVVEMHDVTAQEPKLLVHLKATRNTVPVPRHWCFKRKYLQGKRGIEKPPFELPDFIKKLESRR</sequence>
<dbReference type="OrthoDB" id="10260794at2759"/>
<feature type="compositionally biased region" description="Low complexity" evidence="1">
    <location>
        <begin position="264"/>
        <end position="274"/>
    </location>
</feature>
<dbReference type="InterPro" id="IPR007180">
    <property type="entry name" value="DUF382"/>
</dbReference>
<feature type="region of interest" description="Disordered" evidence="1">
    <location>
        <begin position="456"/>
        <end position="499"/>
    </location>
</feature>
<dbReference type="Proteomes" id="UP000518266">
    <property type="component" value="Unassembled WGS sequence"/>
</dbReference>
<feature type="compositionally biased region" description="Basic and acidic residues" evidence="1">
    <location>
        <begin position="456"/>
        <end position="469"/>
    </location>
</feature>
<accession>A0A7J5XKX0</accession>
<evidence type="ECO:0000259" key="2">
    <source>
        <dbReference type="PROSITE" id="PS50800"/>
    </source>
</evidence>
<dbReference type="Pfam" id="PF02037">
    <property type="entry name" value="SAP"/>
    <property type="match status" value="1"/>
</dbReference>
<gene>
    <name evidence="3" type="ORF">F7725_004683</name>
</gene>
<feature type="compositionally biased region" description="Acidic residues" evidence="1">
    <location>
        <begin position="336"/>
        <end position="346"/>
    </location>
</feature>
<dbReference type="AlphaFoldDB" id="A0A7J5XKX0"/>
<evidence type="ECO:0000313" key="4">
    <source>
        <dbReference type="Proteomes" id="UP000518266"/>
    </source>
</evidence>
<keyword evidence="4" id="KW-1185">Reference proteome</keyword>
<feature type="compositionally biased region" description="Basic and acidic residues" evidence="1">
    <location>
        <begin position="476"/>
        <end position="498"/>
    </location>
</feature>
<proteinExistence type="predicted"/>
<feature type="compositionally biased region" description="Basic residues" evidence="1">
    <location>
        <begin position="371"/>
        <end position="389"/>
    </location>
</feature>
<dbReference type="GO" id="GO:0005689">
    <property type="term" value="C:U12-type spliceosomal complex"/>
    <property type="evidence" value="ECO:0007669"/>
    <property type="project" value="TreeGrafter"/>
</dbReference>
<organism evidence="3 4">
    <name type="scientific">Dissostichus mawsoni</name>
    <name type="common">Antarctic cod</name>
    <dbReference type="NCBI Taxonomy" id="36200"/>
    <lineage>
        <taxon>Eukaryota</taxon>
        <taxon>Metazoa</taxon>
        <taxon>Chordata</taxon>
        <taxon>Craniata</taxon>
        <taxon>Vertebrata</taxon>
        <taxon>Euteleostomi</taxon>
        <taxon>Actinopterygii</taxon>
        <taxon>Neopterygii</taxon>
        <taxon>Teleostei</taxon>
        <taxon>Neoteleostei</taxon>
        <taxon>Acanthomorphata</taxon>
        <taxon>Eupercaria</taxon>
        <taxon>Perciformes</taxon>
        <taxon>Notothenioidei</taxon>
        <taxon>Nototheniidae</taxon>
        <taxon>Dissostichus</taxon>
    </lineage>
</organism>
<name>A0A7J5XKX0_DISMA</name>
<feature type="region of interest" description="Disordered" evidence="1">
    <location>
        <begin position="246"/>
        <end position="301"/>
    </location>
</feature>
<dbReference type="PANTHER" id="PTHR12785">
    <property type="entry name" value="SPLICING FACTOR 3B"/>
    <property type="match status" value="1"/>
</dbReference>
<dbReference type="Pfam" id="PF04037">
    <property type="entry name" value="DUF382"/>
    <property type="match status" value="1"/>
</dbReference>
<dbReference type="SMART" id="SM00513">
    <property type="entry name" value="SAP"/>
    <property type="match status" value="1"/>
</dbReference>
<evidence type="ECO:0000313" key="3">
    <source>
        <dbReference type="EMBL" id="KAF3837219.1"/>
    </source>
</evidence>
<evidence type="ECO:0000256" key="1">
    <source>
        <dbReference type="SAM" id="MobiDB-lite"/>
    </source>
</evidence>
<feature type="domain" description="SAP" evidence="2">
    <location>
        <begin position="143"/>
        <end position="177"/>
    </location>
</feature>
<feature type="compositionally biased region" description="Basic and acidic residues" evidence="1">
    <location>
        <begin position="390"/>
        <end position="421"/>
    </location>
</feature>
<dbReference type="PROSITE" id="PS50800">
    <property type="entry name" value="SAP"/>
    <property type="match status" value="1"/>
</dbReference>